<dbReference type="RefSeq" id="WP_243304724.1">
    <property type="nucleotide sequence ID" value="NZ_JALGBI010000001.1"/>
</dbReference>
<accession>A0A9X2APV5</accession>
<name>A0A9X2APV5_9BURK</name>
<protein>
    <recommendedName>
        <fullName evidence="4">DUF1453 domain-containing protein</fullName>
    </recommendedName>
</protein>
<sequence>MMQILTHTPAWVFGLFAVLLWYGLSQRLARTASLKRTTLLPLAMLGFSGYGVLSAFGASLPDVLSWLATGALAAFVVSRIPLHDQTRYDADSRRFHLPGSYVPLALMMGIFLTKYAVNVALATHPALGQDTAFALLVCTLYGAFSGIFTGRALRLWKLAAQESDRAPSLPRAA</sequence>
<keyword evidence="1" id="KW-1133">Transmembrane helix</keyword>
<feature type="transmembrane region" description="Helical" evidence="1">
    <location>
        <begin position="133"/>
        <end position="153"/>
    </location>
</feature>
<dbReference type="Pfam" id="PF20327">
    <property type="entry name" value="DUF6622"/>
    <property type="match status" value="1"/>
</dbReference>
<feature type="transmembrane region" description="Helical" evidence="1">
    <location>
        <begin position="6"/>
        <end position="25"/>
    </location>
</feature>
<comment type="caution">
    <text evidence="2">The sequence shown here is derived from an EMBL/GenBank/DDBJ whole genome shotgun (WGS) entry which is preliminary data.</text>
</comment>
<keyword evidence="1" id="KW-0812">Transmembrane</keyword>
<dbReference type="Proteomes" id="UP001139447">
    <property type="component" value="Unassembled WGS sequence"/>
</dbReference>
<keyword evidence="1" id="KW-0472">Membrane</keyword>
<feature type="transmembrane region" description="Helical" evidence="1">
    <location>
        <begin position="101"/>
        <end position="121"/>
    </location>
</feature>
<dbReference type="InterPro" id="IPR046730">
    <property type="entry name" value="DUF6622"/>
</dbReference>
<proteinExistence type="predicted"/>
<feature type="transmembrane region" description="Helical" evidence="1">
    <location>
        <begin position="37"/>
        <end position="57"/>
    </location>
</feature>
<feature type="transmembrane region" description="Helical" evidence="1">
    <location>
        <begin position="63"/>
        <end position="80"/>
    </location>
</feature>
<gene>
    <name evidence="2" type="ORF">MMF98_04455</name>
</gene>
<keyword evidence="3" id="KW-1185">Reference proteome</keyword>
<reference evidence="2" key="1">
    <citation type="submission" date="2022-03" db="EMBL/GenBank/DDBJ databases">
        <authorList>
            <person name="Woo C.Y."/>
        </authorList>
    </citation>
    <scope>NUCLEOTIDE SEQUENCE</scope>
    <source>
        <strain evidence="2">CYS-02</strain>
    </source>
</reference>
<evidence type="ECO:0008006" key="4">
    <source>
        <dbReference type="Google" id="ProtNLM"/>
    </source>
</evidence>
<organism evidence="2 3">
    <name type="scientific">Variovorax terrae</name>
    <dbReference type="NCBI Taxonomy" id="2923278"/>
    <lineage>
        <taxon>Bacteria</taxon>
        <taxon>Pseudomonadati</taxon>
        <taxon>Pseudomonadota</taxon>
        <taxon>Betaproteobacteria</taxon>
        <taxon>Burkholderiales</taxon>
        <taxon>Comamonadaceae</taxon>
        <taxon>Variovorax</taxon>
    </lineage>
</organism>
<evidence type="ECO:0000313" key="3">
    <source>
        <dbReference type="Proteomes" id="UP001139447"/>
    </source>
</evidence>
<dbReference type="AlphaFoldDB" id="A0A9X2APV5"/>
<evidence type="ECO:0000313" key="2">
    <source>
        <dbReference type="EMBL" id="MCJ0762456.1"/>
    </source>
</evidence>
<dbReference type="EMBL" id="JALGBI010000001">
    <property type="protein sequence ID" value="MCJ0762456.1"/>
    <property type="molecule type" value="Genomic_DNA"/>
</dbReference>
<evidence type="ECO:0000256" key="1">
    <source>
        <dbReference type="SAM" id="Phobius"/>
    </source>
</evidence>